<comment type="caution">
    <text evidence="1">The sequence shown here is derived from an EMBL/GenBank/DDBJ whole genome shotgun (WGS) entry which is preliminary data.</text>
</comment>
<accession>A0A2K0UE26</accession>
<organism evidence="1 2">
    <name type="scientific">Trichoderma harzianum</name>
    <name type="common">Hypocrea lixii</name>
    <dbReference type="NCBI Taxonomy" id="5544"/>
    <lineage>
        <taxon>Eukaryota</taxon>
        <taxon>Fungi</taxon>
        <taxon>Dikarya</taxon>
        <taxon>Ascomycota</taxon>
        <taxon>Pezizomycotina</taxon>
        <taxon>Sordariomycetes</taxon>
        <taxon>Hypocreomycetidae</taxon>
        <taxon>Hypocreales</taxon>
        <taxon>Hypocreaceae</taxon>
        <taxon>Trichoderma</taxon>
    </lineage>
</organism>
<protein>
    <submittedName>
        <fullName evidence="1">Uncharacterized protein</fullName>
    </submittedName>
</protein>
<evidence type="ECO:0000313" key="2">
    <source>
        <dbReference type="Proteomes" id="UP000236290"/>
    </source>
</evidence>
<evidence type="ECO:0000313" key="1">
    <source>
        <dbReference type="EMBL" id="PNP56007.1"/>
    </source>
</evidence>
<gene>
    <name evidence="1" type="ORF">THARTR1_03944</name>
</gene>
<dbReference type="AlphaFoldDB" id="A0A2K0UE26"/>
<sequence>MQPTAGDDGIVGEQEDAGLASPEAAIQAGFSVERGDELVSQSQTGNLVAEETQINAINSGHLSEEMGSLIDETGATPADLTITPIALRDEIIIRRRQLHGSVQAMLASREAFLALKNDMHALEDAIRISEDSINYYERNGLPLGNSVHLHSLQLQQSRNLTRSLRDQMKDHSTTQTLLIGQIEEVTEFIRSVRDKYEVREIRETTDELVSLWTEVLALPNVIKTPEEV</sequence>
<dbReference type="Proteomes" id="UP000236290">
    <property type="component" value="Unassembled WGS sequence"/>
</dbReference>
<name>A0A2K0UE26_TRIHA</name>
<reference evidence="1 2" key="1">
    <citation type="submission" date="2017-02" db="EMBL/GenBank/DDBJ databases">
        <title>Genomes of Trichoderma spp. with biocontrol activity.</title>
        <authorList>
            <person name="Gardiner D."/>
            <person name="Kazan K."/>
            <person name="Vos C."/>
            <person name="Harvey P."/>
        </authorList>
    </citation>
    <scope>NUCLEOTIDE SEQUENCE [LARGE SCALE GENOMIC DNA]</scope>
    <source>
        <strain evidence="1 2">Tr1</strain>
    </source>
</reference>
<dbReference type="EMBL" id="MTYI01000049">
    <property type="protein sequence ID" value="PNP56007.1"/>
    <property type="molecule type" value="Genomic_DNA"/>
</dbReference>
<proteinExistence type="predicted"/>